<accession>A0A8J5HED5</accession>
<keyword evidence="4" id="KW-1185">Reference proteome</keyword>
<proteinExistence type="predicted"/>
<organism evidence="3 4">
    <name type="scientific">Zingiber officinale</name>
    <name type="common">Ginger</name>
    <name type="synonym">Amomum zingiber</name>
    <dbReference type="NCBI Taxonomy" id="94328"/>
    <lineage>
        <taxon>Eukaryota</taxon>
        <taxon>Viridiplantae</taxon>
        <taxon>Streptophyta</taxon>
        <taxon>Embryophyta</taxon>
        <taxon>Tracheophyta</taxon>
        <taxon>Spermatophyta</taxon>
        <taxon>Magnoliopsida</taxon>
        <taxon>Liliopsida</taxon>
        <taxon>Zingiberales</taxon>
        <taxon>Zingiberaceae</taxon>
        <taxon>Zingiber</taxon>
    </lineage>
</organism>
<dbReference type="PANTHER" id="PTHR31896:SF43">
    <property type="entry name" value="PROTEIN ENHANCED PSEUDOMONAS SUSCEPTIBILITY 1"/>
    <property type="match status" value="1"/>
</dbReference>
<feature type="chain" id="PRO_5035194809" description="Acetyltransferase" evidence="2">
    <location>
        <begin position="25"/>
        <end position="594"/>
    </location>
</feature>
<dbReference type="AlphaFoldDB" id="A0A8J5HED5"/>
<dbReference type="Pfam" id="PF02458">
    <property type="entry name" value="Transferase"/>
    <property type="match status" value="2"/>
</dbReference>
<name>A0A8J5HED5_ZINOF</name>
<keyword evidence="1" id="KW-0808">Transferase</keyword>
<feature type="signal peptide" evidence="2">
    <location>
        <begin position="1"/>
        <end position="24"/>
    </location>
</feature>
<evidence type="ECO:0008006" key="5">
    <source>
        <dbReference type="Google" id="ProtNLM"/>
    </source>
</evidence>
<dbReference type="GO" id="GO:0016740">
    <property type="term" value="F:transferase activity"/>
    <property type="evidence" value="ECO:0007669"/>
    <property type="project" value="UniProtKB-KW"/>
</dbReference>
<dbReference type="Gene3D" id="3.30.559.10">
    <property type="entry name" value="Chloramphenicol acetyltransferase-like domain"/>
    <property type="match status" value="3"/>
</dbReference>
<evidence type="ECO:0000313" key="4">
    <source>
        <dbReference type="Proteomes" id="UP000734854"/>
    </source>
</evidence>
<keyword evidence="2" id="KW-0732">Signal</keyword>
<reference evidence="3 4" key="1">
    <citation type="submission" date="2020-08" db="EMBL/GenBank/DDBJ databases">
        <title>Plant Genome Project.</title>
        <authorList>
            <person name="Zhang R.-G."/>
        </authorList>
    </citation>
    <scope>NUCLEOTIDE SEQUENCE [LARGE SCALE GENOMIC DNA]</scope>
    <source>
        <tissue evidence="3">Rhizome</tissue>
    </source>
</reference>
<evidence type="ECO:0000256" key="1">
    <source>
        <dbReference type="ARBA" id="ARBA00022679"/>
    </source>
</evidence>
<dbReference type="PANTHER" id="PTHR31896">
    <property type="entry name" value="FAMILY REGULATORY PROTEIN, PUTATIVE (AFU_ORTHOLOGUE AFUA_3G14730)-RELATED"/>
    <property type="match status" value="1"/>
</dbReference>
<evidence type="ECO:0000256" key="2">
    <source>
        <dbReference type="SAM" id="SignalP"/>
    </source>
</evidence>
<dbReference type="InterPro" id="IPR051283">
    <property type="entry name" value="Sec_Metabolite_Acyltrans"/>
</dbReference>
<evidence type="ECO:0000313" key="3">
    <source>
        <dbReference type="EMBL" id="KAG6525548.1"/>
    </source>
</evidence>
<gene>
    <name evidence="3" type="ORF">ZIOFF_015510</name>
</gene>
<protein>
    <recommendedName>
        <fullName evidence="5">Acetyltransferase</fullName>
    </recommendedName>
</protein>
<dbReference type="Proteomes" id="UP000734854">
    <property type="component" value="Unassembled WGS sequence"/>
</dbReference>
<sequence>MDTDGQISSLQSLLSLIWVSVTWACRLDPNMETLYKILNGCRTRMIPPLPESYLGNAVRIATTQNVMAGKLLQRGLGRAAWQLNQKVALFKDSWVRNYLTDWMATRSFYHMGKSKLGDLLTGNSLRFKKHRLSFHSYKLGNYRLVIANRKLGNASRFRPSPRPCEEDGGRLIHLTSWDLKLLSVDYIQKGTLFLWPPSSDADATLSISRLRDSFAAAVDRFFPLAGRLSVANLSTFPPSLSISLMCNDEGADFIHASAPSVTVSSILHSLYVPPVVRSFFPLNGALSYDGHCLPLLAVQVTELADGIFIACSLNHAVADGTVFWNFFNSWSQICRSGSCPEVSNPMAVDRWFLDSCNPPIRLPFGSANDFIRRPVYTPVEECAFHFSAAEVAKLKATVNAEMGTDGQISSLQSLLSFIWVSVTRARRLDPNMETSYRILIGCRTRVTPPLPESYLGNAVHMATTRNVTAGELLQRGLGWAAWQLNQTVASFNDSWVRNYLTDWVATPSFNYVDNKSKSSDLATGSSPRFNVYGNDFGWGRPVGVRSGAGNKIDGKVTVYPGPEKGSIGVEVCLLPETLSALVKDEELMRMVSCN</sequence>
<dbReference type="InterPro" id="IPR023213">
    <property type="entry name" value="CAT-like_dom_sf"/>
</dbReference>
<comment type="caution">
    <text evidence="3">The sequence shown here is derived from an EMBL/GenBank/DDBJ whole genome shotgun (WGS) entry which is preliminary data.</text>
</comment>
<dbReference type="EMBL" id="JACMSC010000004">
    <property type="protein sequence ID" value="KAG6525548.1"/>
    <property type="molecule type" value="Genomic_DNA"/>
</dbReference>